<gene>
    <name evidence="10" type="ORF">LIP_1913</name>
</gene>
<dbReference type="SUPFAM" id="SSF46894">
    <property type="entry name" value="C-terminal effector domain of the bipartite response regulators"/>
    <property type="match status" value="1"/>
</dbReference>
<dbReference type="KEGG" id="lpil:LIP_1913"/>
<keyword evidence="5" id="KW-0804">Transcription</keyword>
<dbReference type="InterPro" id="IPR016032">
    <property type="entry name" value="Sig_transdc_resp-reg_C-effctor"/>
</dbReference>
<dbReference type="CDD" id="cd00383">
    <property type="entry name" value="trans_reg_C"/>
    <property type="match status" value="1"/>
</dbReference>
<protein>
    <submittedName>
        <fullName evidence="10">Transcriptional regulator</fullName>
    </submittedName>
</protein>
<dbReference type="Gene3D" id="1.10.10.10">
    <property type="entry name" value="Winged helix-like DNA-binding domain superfamily/Winged helix DNA-binding domain"/>
    <property type="match status" value="1"/>
</dbReference>
<dbReference type="AlphaFoldDB" id="A0A0K2SLQ8"/>
<dbReference type="Gene3D" id="6.10.250.690">
    <property type="match status" value="1"/>
</dbReference>
<feature type="modified residue" description="4-aspartylphosphate" evidence="6">
    <location>
        <position position="51"/>
    </location>
</feature>
<proteinExistence type="predicted"/>
<dbReference type="STRING" id="1555112.LIP_1913"/>
<dbReference type="InterPro" id="IPR001867">
    <property type="entry name" value="OmpR/PhoB-type_DNA-bd"/>
</dbReference>
<dbReference type="PANTHER" id="PTHR48111">
    <property type="entry name" value="REGULATOR OF RPOS"/>
    <property type="match status" value="1"/>
</dbReference>
<evidence type="ECO:0000256" key="5">
    <source>
        <dbReference type="ARBA" id="ARBA00023163"/>
    </source>
</evidence>
<reference evidence="11" key="2">
    <citation type="journal article" date="2016" name="Int. J. Syst. Evol. Microbiol.">
        <title>Complete genome sequence and cell structure of Limnochorda pilosa, a Gram-negative spore-former within the phylum Firmicutes.</title>
        <authorList>
            <person name="Watanabe M."/>
            <person name="Kojima H."/>
            <person name="Fukui M."/>
        </authorList>
    </citation>
    <scope>NUCLEOTIDE SEQUENCE [LARGE SCALE GENOMIC DNA]</scope>
    <source>
        <strain evidence="11">HC45</strain>
    </source>
</reference>
<keyword evidence="4 7" id="KW-0238">DNA-binding</keyword>
<evidence type="ECO:0000256" key="1">
    <source>
        <dbReference type="ARBA" id="ARBA00022553"/>
    </source>
</evidence>
<dbReference type="GO" id="GO:0006355">
    <property type="term" value="P:regulation of DNA-templated transcription"/>
    <property type="evidence" value="ECO:0007669"/>
    <property type="project" value="InterPro"/>
</dbReference>
<dbReference type="Pfam" id="PF00072">
    <property type="entry name" value="Response_reg"/>
    <property type="match status" value="1"/>
</dbReference>
<reference evidence="11" key="1">
    <citation type="submission" date="2015-07" db="EMBL/GenBank/DDBJ databases">
        <title>Complete genome sequence and phylogenetic analysis of Limnochorda pilosa.</title>
        <authorList>
            <person name="Watanabe M."/>
            <person name="Kojima H."/>
            <person name="Fukui M."/>
        </authorList>
    </citation>
    <scope>NUCLEOTIDE SEQUENCE [LARGE SCALE GENOMIC DNA]</scope>
    <source>
        <strain evidence="11">HC45</strain>
    </source>
</reference>
<dbReference type="SMART" id="SM00448">
    <property type="entry name" value="REC"/>
    <property type="match status" value="1"/>
</dbReference>
<dbReference type="PROSITE" id="PS51755">
    <property type="entry name" value="OMPR_PHOB"/>
    <property type="match status" value="1"/>
</dbReference>
<sequence>MRLLLVEDDPALSELIVQGLSEEGYRVDHAADGEEAELFLADRTYAVVLLDRLLPDRRGEDLLAQWRARGLGTPVLFLTALDAVEERVKGLRLGADDYLTKPFAFEELLARIEALARRSSLVGPGGRLRSSDLALDPQQARLEGPGGAWVTLTPREAALLELFLRHPGQVLQRQTLLEQVWSEPWEVSENALEAHVKNLRQKIRQVGSSARLRAVRGVGYTLEEGAA</sequence>
<dbReference type="PROSITE" id="PS50110">
    <property type="entry name" value="RESPONSE_REGULATORY"/>
    <property type="match status" value="1"/>
</dbReference>
<dbReference type="Gene3D" id="3.40.50.2300">
    <property type="match status" value="1"/>
</dbReference>
<feature type="domain" description="Response regulatory" evidence="8">
    <location>
        <begin position="2"/>
        <end position="116"/>
    </location>
</feature>
<dbReference type="InterPro" id="IPR039420">
    <property type="entry name" value="WalR-like"/>
</dbReference>
<dbReference type="GO" id="GO:0032993">
    <property type="term" value="C:protein-DNA complex"/>
    <property type="evidence" value="ECO:0007669"/>
    <property type="project" value="TreeGrafter"/>
</dbReference>
<keyword evidence="3" id="KW-0805">Transcription regulation</keyword>
<evidence type="ECO:0000259" key="8">
    <source>
        <dbReference type="PROSITE" id="PS50110"/>
    </source>
</evidence>
<dbReference type="InterPro" id="IPR036388">
    <property type="entry name" value="WH-like_DNA-bd_sf"/>
</dbReference>
<organism evidence="10 11">
    <name type="scientific">Limnochorda pilosa</name>
    <dbReference type="NCBI Taxonomy" id="1555112"/>
    <lineage>
        <taxon>Bacteria</taxon>
        <taxon>Bacillati</taxon>
        <taxon>Bacillota</taxon>
        <taxon>Limnochordia</taxon>
        <taxon>Limnochordales</taxon>
        <taxon>Limnochordaceae</taxon>
        <taxon>Limnochorda</taxon>
    </lineage>
</organism>
<evidence type="ECO:0000256" key="2">
    <source>
        <dbReference type="ARBA" id="ARBA00023012"/>
    </source>
</evidence>
<accession>A0A0K2SLQ8</accession>
<dbReference type="OrthoDB" id="9790442at2"/>
<dbReference type="PANTHER" id="PTHR48111:SF1">
    <property type="entry name" value="TWO-COMPONENT RESPONSE REGULATOR ORR33"/>
    <property type="match status" value="1"/>
</dbReference>
<dbReference type="CDD" id="cd17624">
    <property type="entry name" value="REC_OmpR_PmrA-like"/>
    <property type="match status" value="1"/>
</dbReference>
<name>A0A0K2SLQ8_LIMPI</name>
<dbReference type="RefSeq" id="WP_068137057.1">
    <property type="nucleotide sequence ID" value="NZ_AP014924.1"/>
</dbReference>
<dbReference type="GO" id="GO:0000976">
    <property type="term" value="F:transcription cis-regulatory region binding"/>
    <property type="evidence" value="ECO:0007669"/>
    <property type="project" value="TreeGrafter"/>
</dbReference>
<dbReference type="SUPFAM" id="SSF52172">
    <property type="entry name" value="CheY-like"/>
    <property type="match status" value="1"/>
</dbReference>
<evidence type="ECO:0000256" key="6">
    <source>
        <dbReference type="PROSITE-ProRule" id="PRU00169"/>
    </source>
</evidence>
<dbReference type="EMBL" id="AP014924">
    <property type="protein sequence ID" value="BAS27754.1"/>
    <property type="molecule type" value="Genomic_DNA"/>
</dbReference>
<keyword evidence="11" id="KW-1185">Reference proteome</keyword>
<keyword evidence="1 6" id="KW-0597">Phosphoprotein</keyword>
<feature type="domain" description="OmpR/PhoB-type" evidence="9">
    <location>
        <begin position="125"/>
        <end position="224"/>
    </location>
</feature>
<evidence type="ECO:0000256" key="7">
    <source>
        <dbReference type="PROSITE-ProRule" id="PRU01091"/>
    </source>
</evidence>
<dbReference type="Proteomes" id="UP000065807">
    <property type="component" value="Chromosome"/>
</dbReference>
<evidence type="ECO:0000313" key="10">
    <source>
        <dbReference type="EMBL" id="BAS27754.1"/>
    </source>
</evidence>
<evidence type="ECO:0000256" key="3">
    <source>
        <dbReference type="ARBA" id="ARBA00023015"/>
    </source>
</evidence>
<keyword evidence="2" id="KW-0902">Two-component regulatory system</keyword>
<evidence type="ECO:0000259" key="9">
    <source>
        <dbReference type="PROSITE" id="PS51755"/>
    </source>
</evidence>
<dbReference type="InterPro" id="IPR011006">
    <property type="entry name" value="CheY-like_superfamily"/>
</dbReference>
<evidence type="ECO:0000313" key="11">
    <source>
        <dbReference type="Proteomes" id="UP000065807"/>
    </source>
</evidence>
<dbReference type="Pfam" id="PF00486">
    <property type="entry name" value="Trans_reg_C"/>
    <property type="match status" value="1"/>
</dbReference>
<dbReference type="GO" id="GO:0005829">
    <property type="term" value="C:cytosol"/>
    <property type="evidence" value="ECO:0007669"/>
    <property type="project" value="TreeGrafter"/>
</dbReference>
<dbReference type="InterPro" id="IPR001789">
    <property type="entry name" value="Sig_transdc_resp-reg_receiver"/>
</dbReference>
<feature type="DNA-binding region" description="OmpR/PhoB-type" evidence="7">
    <location>
        <begin position="125"/>
        <end position="224"/>
    </location>
</feature>
<dbReference type="SMART" id="SM00862">
    <property type="entry name" value="Trans_reg_C"/>
    <property type="match status" value="1"/>
</dbReference>
<dbReference type="GO" id="GO:0000156">
    <property type="term" value="F:phosphorelay response regulator activity"/>
    <property type="evidence" value="ECO:0007669"/>
    <property type="project" value="TreeGrafter"/>
</dbReference>
<evidence type="ECO:0000256" key="4">
    <source>
        <dbReference type="ARBA" id="ARBA00023125"/>
    </source>
</evidence>